<dbReference type="GO" id="GO:0042795">
    <property type="term" value="P:snRNA transcription by RNA polymerase II"/>
    <property type="evidence" value="ECO:0007669"/>
    <property type="project" value="TreeGrafter"/>
</dbReference>
<keyword evidence="3" id="KW-0238">DNA-binding</keyword>
<dbReference type="GO" id="GO:0042796">
    <property type="term" value="P:snRNA transcription by RNA polymerase III"/>
    <property type="evidence" value="ECO:0007669"/>
    <property type="project" value="TreeGrafter"/>
</dbReference>
<evidence type="ECO:0000256" key="7">
    <source>
        <dbReference type="SAM" id="MobiDB-lite"/>
    </source>
</evidence>
<comment type="subcellular location">
    <subcellularLocation>
        <location evidence="1">Nucleus</location>
    </subcellularLocation>
</comment>
<dbReference type="Pfam" id="PF13921">
    <property type="entry name" value="Myb_DNA-bind_6"/>
    <property type="match status" value="1"/>
</dbReference>
<dbReference type="SUPFAM" id="SSF46689">
    <property type="entry name" value="Homeodomain-like"/>
    <property type="match status" value="2"/>
</dbReference>
<accession>A0A7R9LG28</accession>
<evidence type="ECO:0000313" key="11">
    <source>
        <dbReference type="Proteomes" id="UP000728032"/>
    </source>
</evidence>
<protein>
    <recommendedName>
        <fullName evidence="12">snRNA-activating protein complex subunit 4</fullName>
    </recommendedName>
</protein>
<feature type="domain" description="Myb-like" evidence="8">
    <location>
        <begin position="347"/>
        <end position="398"/>
    </location>
</feature>
<dbReference type="Proteomes" id="UP000728032">
    <property type="component" value="Unassembled WGS sequence"/>
</dbReference>
<keyword evidence="5" id="KW-0539">Nucleus</keyword>
<dbReference type="SMART" id="SM00717">
    <property type="entry name" value="SANT"/>
    <property type="match status" value="5"/>
</dbReference>
<keyword evidence="11" id="KW-1185">Reference proteome</keyword>
<dbReference type="GO" id="GO:0019185">
    <property type="term" value="C:snRNA-activating protein complex"/>
    <property type="evidence" value="ECO:0007669"/>
    <property type="project" value="TreeGrafter"/>
</dbReference>
<dbReference type="EMBL" id="CAJPVJ010000749">
    <property type="protein sequence ID" value="CAG2163304.1"/>
    <property type="molecule type" value="Genomic_DNA"/>
</dbReference>
<reference evidence="10" key="1">
    <citation type="submission" date="2020-11" db="EMBL/GenBank/DDBJ databases">
        <authorList>
            <person name="Tran Van P."/>
        </authorList>
    </citation>
    <scope>NUCLEOTIDE SEQUENCE</scope>
</reference>
<feature type="domain" description="HTH myb-type" evidence="9">
    <location>
        <begin position="239"/>
        <end position="295"/>
    </location>
</feature>
<dbReference type="PROSITE" id="PS51294">
    <property type="entry name" value="HTH_MYB"/>
    <property type="match status" value="2"/>
</dbReference>
<dbReference type="OrthoDB" id="6507271at2759"/>
<evidence type="ECO:0000313" key="10">
    <source>
        <dbReference type="EMBL" id="CAD7641045.1"/>
    </source>
</evidence>
<proteinExistence type="predicted"/>
<name>A0A7R9LG28_9ACAR</name>
<evidence type="ECO:0000256" key="4">
    <source>
        <dbReference type="ARBA" id="ARBA00023163"/>
    </source>
</evidence>
<organism evidence="10">
    <name type="scientific">Oppiella nova</name>
    <dbReference type="NCBI Taxonomy" id="334625"/>
    <lineage>
        <taxon>Eukaryota</taxon>
        <taxon>Metazoa</taxon>
        <taxon>Ecdysozoa</taxon>
        <taxon>Arthropoda</taxon>
        <taxon>Chelicerata</taxon>
        <taxon>Arachnida</taxon>
        <taxon>Acari</taxon>
        <taxon>Acariformes</taxon>
        <taxon>Sarcoptiformes</taxon>
        <taxon>Oribatida</taxon>
        <taxon>Brachypylina</taxon>
        <taxon>Oppioidea</taxon>
        <taxon>Oppiidae</taxon>
        <taxon>Oppiella</taxon>
    </lineage>
</organism>
<dbReference type="InterPro" id="IPR001005">
    <property type="entry name" value="SANT/Myb"/>
</dbReference>
<keyword evidence="6" id="KW-0175">Coiled coil</keyword>
<evidence type="ECO:0000256" key="6">
    <source>
        <dbReference type="SAM" id="Coils"/>
    </source>
</evidence>
<feature type="domain" description="Myb-like" evidence="8">
    <location>
        <begin position="401"/>
        <end position="451"/>
    </location>
</feature>
<dbReference type="GO" id="GO:0001006">
    <property type="term" value="F:RNA polymerase III type 3 promoter sequence-specific DNA binding"/>
    <property type="evidence" value="ECO:0007669"/>
    <property type="project" value="TreeGrafter"/>
</dbReference>
<dbReference type="PANTHER" id="PTHR46621">
    <property type="entry name" value="SNRNA-ACTIVATING PROTEIN COMPLEX SUBUNIT 4"/>
    <property type="match status" value="1"/>
</dbReference>
<keyword evidence="2" id="KW-0805">Transcription regulation</keyword>
<dbReference type="CDD" id="cd00167">
    <property type="entry name" value="SANT"/>
    <property type="match status" value="2"/>
</dbReference>
<evidence type="ECO:0000259" key="8">
    <source>
        <dbReference type="PROSITE" id="PS50090"/>
    </source>
</evidence>
<feature type="coiled-coil region" evidence="6">
    <location>
        <begin position="163"/>
        <end position="197"/>
    </location>
</feature>
<dbReference type="PANTHER" id="PTHR46621:SF1">
    <property type="entry name" value="SNRNA-ACTIVATING PROTEIN COMPLEX SUBUNIT 4"/>
    <property type="match status" value="1"/>
</dbReference>
<keyword evidence="4" id="KW-0804">Transcription</keyword>
<dbReference type="InterPro" id="IPR051575">
    <property type="entry name" value="Myb-like_DNA-bd"/>
</dbReference>
<evidence type="ECO:0000256" key="5">
    <source>
        <dbReference type="ARBA" id="ARBA00023242"/>
    </source>
</evidence>
<dbReference type="EMBL" id="OC915574">
    <property type="protein sequence ID" value="CAD7641045.1"/>
    <property type="molecule type" value="Genomic_DNA"/>
</dbReference>
<dbReference type="GO" id="GO:0000978">
    <property type="term" value="F:RNA polymerase II cis-regulatory region sequence-specific DNA binding"/>
    <property type="evidence" value="ECO:0007669"/>
    <property type="project" value="TreeGrafter"/>
</dbReference>
<evidence type="ECO:0000256" key="2">
    <source>
        <dbReference type="ARBA" id="ARBA00023015"/>
    </source>
</evidence>
<evidence type="ECO:0000259" key="9">
    <source>
        <dbReference type="PROSITE" id="PS51294"/>
    </source>
</evidence>
<feature type="domain" description="Myb-like" evidence="8">
    <location>
        <begin position="239"/>
        <end position="291"/>
    </location>
</feature>
<evidence type="ECO:0000256" key="1">
    <source>
        <dbReference type="ARBA" id="ARBA00004123"/>
    </source>
</evidence>
<evidence type="ECO:0008006" key="12">
    <source>
        <dbReference type="Google" id="ProtNLM"/>
    </source>
</evidence>
<dbReference type="InterPro" id="IPR009057">
    <property type="entry name" value="Homeodomain-like_sf"/>
</dbReference>
<sequence length="833" mass="95949">MSASMDEHNIAMTVDTEEVVDYYEEEDNVEPELAVTLESCLLLNSVYIESIEELKTYLVSKRRENESRQSELKNSNHLKTVRDVTINNYGYSHPNSLIPFMAPYFKDVKGLTAPPNADTIEKRTNGQINESYVCTNKPWNVVERQRLQEILQSDALERAHKPLRDEKERLAKDKKNLKQHMDRIKELSARIETLNASAADQLSVAERWDASLDWLKFATELDTDHTADDCELYWNNFLHPKVNTKEWTKAEDKRLEELVKERGMRDWDAVADQLGTGRLAWQCCQRFQSELNRDLKRVGPLTKAEAETVEQVIGSCRVGEYIPWHQVKYFIEGRTLPQIKHYWHKINVAKRGDQWSDDENKVLTAAVKKYGTHNWRKVAQFIPGRSNRQCRERYMMRLNFGSDRKLGNWTAAEDALIRQLAPKHDFRWVQLEDKIKGRNARQIASRYELLVKYDNQKAVQKKVKKANKFATRTLTVRNLLYEKIRQMINKQNRESENLDKILRIGRAKLAKKLEMERQGISTNNKGRPKKTAVEEDLDSNIVQLFATYDHKSSPKKSISRSKLDTTVYDTTRSVLNELMTGQAFESRTELAESIRLLIDESVTTLPKDTVVADASAEVITAADPQDVLVNTSQASVAASREWKAPPILPPNKTTVKGLRGLLIHSDYFSQIIAKSEISLEEFREALEGNENYAKLLVQFKSLFGWPALLSMIEPPERNDKSGEQPAPPIPTGKPVRGRTRKSWLKTESSRMIEIRTNQAKLIESEMQRIADLNAKATAAEMADPVPDEPLNETSAKSPWYVTKKDRKYYKMKSLDKSSFVFTRVKPKRDSIKK</sequence>
<dbReference type="InterPro" id="IPR017930">
    <property type="entry name" value="Myb_dom"/>
</dbReference>
<dbReference type="PROSITE" id="PS50090">
    <property type="entry name" value="MYB_LIKE"/>
    <property type="match status" value="3"/>
</dbReference>
<evidence type="ECO:0000256" key="3">
    <source>
        <dbReference type="ARBA" id="ARBA00023125"/>
    </source>
</evidence>
<dbReference type="GO" id="GO:0005634">
    <property type="term" value="C:nucleus"/>
    <property type="evidence" value="ECO:0007669"/>
    <property type="project" value="UniProtKB-SubCell"/>
</dbReference>
<gene>
    <name evidence="10" type="ORF">ONB1V03_LOCUS2887</name>
</gene>
<feature type="domain" description="HTH myb-type" evidence="9">
    <location>
        <begin position="347"/>
        <end position="402"/>
    </location>
</feature>
<dbReference type="Pfam" id="PF00249">
    <property type="entry name" value="Myb_DNA-binding"/>
    <property type="match status" value="1"/>
</dbReference>
<dbReference type="AlphaFoldDB" id="A0A7R9LG28"/>
<feature type="region of interest" description="Disordered" evidence="7">
    <location>
        <begin position="714"/>
        <end position="742"/>
    </location>
</feature>
<dbReference type="Gene3D" id="1.10.10.60">
    <property type="entry name" value="Homeodomain-like"/>
    <property type="match status" value="3"/>
</dbReference>